<dbReference type="InterPro" id="IPR001497">
    <property type="entry name" value="MethylDNA_cys_MeTrfase_AS"/>
</dbReference>
<keyword evidence="5" id="KW-0234">DNA repair</keyword>
<dbReference type="PANTHER" id="PTHR10815">
    <property type="entry name" value="METHYLATED-DNA--PROTEIN-CYSTEINE METHYLTRANSFERASE"/>
    <property type="match status" value="1"/>
</dbReference>
<proteinExistence type="predicted"/>
<evidence type="ECO:0000256" key="4">
    <source>
        <dbReference type="ARBA" id="ARBA00022763"/>
    </source>
</evidence>
<gene>
    <name evidence="8" type="ORF">LPQ35_02995</name>
</gene>
<dbReference type="CDD" id="cd06445">
    <property type="entry name" value="ATase"/>
    <property type="match status" value="1"/>
</dbReference>
<dbReference type="Gene3D" id="1.10.10.10">
    <property type="entry name" value="Winged helix-like DNA-binding domain superfamily/Winged helix DNA-binding domain"/>
    <property type="match status" value="1"/>
</dbReference>
<evidence type="ECO:0000256" key="5">
    <source>
        <dbReference type="ARBA" id="ARBA00023204"/>
    </source>
</evidence>
<comment type="catalytic activity">
    <reaction evidence="6">
        <text>a 6-O-methyl-2'-deoxyguanosine in DNA + L-cysteinyl-[protein] = S-methyl-L-cysteinyl-[protein] + a 2'-deoxyguanosine in DNA</text>
        <dbReference type="Rhea" id="RHEA:24000"/>
        <dbReference type="Rhea" id="RHEA-COMP:10131"/>
        <dbReference type="Rhea" id="RHEA-COMP:10132"/>
        <dbReference type="Rhea" id="RHEA-COMP:11367"/>
        <dbReference type="Rhea" id="RHEA-COMP:11368"/>
        <dbReference type="ChEBI" id="CHEBI:29950"/>
        <dbReference type="ChEBI" id="CHEBI:82612"/>
        <dbReference type="ChEBI" id="CHEBI:85445"/>
        <dbReference type="ChEBI" id="CHEBI:85448"/>
        <dbReference type="EC" id="2.1.1.63"/>
    </reaction>
</comment>
<protein>
    <submittedName>
        <fullName evidence="8">Methylated-DNA--[protein]-cysteine S-methyltransferase</fullName>
    </submittedName>
</protein>
<dbReference type="InterPro" id="IPR036388">
    <property type="entry name" value="WH-like_DNA-bd_sf"/>
</dbReference>
<dbReference type="NCBIfam" id="TIGR00589">
    <property type="entry name" value="ogt"/>
    <property type="match status" value="1"/>
</dbReference>
<comment type="catalytic activity">
    <reaction evidence="1">
        <text>a 4-O-methyl-thymidine in DNA + L-cysteinyl-[protein] = a thymidine in DNA + S-methyl-L-cysteinyl-[protein]</text>
        <dbReference type="Rhea" id="RHEA:53428"/>
        <dbReference type="Rhea" id="RHEA-COMP:10131"/>
        <dbReference type="Rhea" id="RHEA-COMP:10132"/>
        <dbReference type="Rhea" id="RHEA-COMP:13555"/>
        <dbReference type="Rhea" id="RHEA-COMP:13556"/>
        <dbReference type="ChEBI" id="CHEBI:29950"/>
        <dbReference type="ChEBI" id="CHEBI:82612"/>
        <dbReference type="ChEBI" id="CHEBI:137386"/>
        <dbReference type="ChEBI" id="CHEBI:137387"/>
        <dbReference type="EC" id="2.1.1.63"/>
    </reaction>
</comment>
<feature type="domain" description="Methylated-DNA-[protein]-cysteine S-methyltransferase DNA binding" evidence="7">
    <location>
        <begin position="73"/>
        <end position="149"/>
    </location>
</feature>
<dbReference type="EMBL" id="CP087714">
    <property type="protein sequence ID" value="XAT64350.1"/>
    <property type="molecule type" value="Genomic_DNA"/>
</dbReference>
<evidence type="ECO:0000313" key="8">
    <source>
        <dbReference type="EMBL" id="XAT64350.1"/>
    </source>
</evidence>
<keyword evidence="4" id="KW-0227">DNA damage</keyword>
<name>A0ABZ3H6J6_GEOAI</name>
<evidence type="ECO:0000313" key="9">
    <source>
        <dbReference type="Proteomes" id="UP001492541"/>
    </source>
</evidence>
<dbReference type="SUPFAM" id="SSF46767">
    <property type="entry name" value="Methylated DNA-protein cysteine methyltransferase, C-terminal domain"/>
    <property type="match status" value="1"/>
</dbReference>
<dbReference type="InterPro" id="IPR036217">
    <property type="entry name" value="MethylDNA_cys_MeTrfase_DNAb"/>
</dbReference>
<dbReference type="Pfam" id="PF01035">
    <property type="entry name" value="DNA_binding_1"/>
    <property type="match status" value="1"/>
</dbReference>
<sequence>MQTRTSETIVVEWNWDFVARLKDGMVLKACFARECVEESIESEFAENLKRRLERYFKGRAVDFTDVNVLYPTPFSERVLRVVRSIPFGLVESYSSIAEKVGTSPRAVGVALRSNLVPVIVPCHRVVSKAGIGGYSQGESIKKALLELESKFHGKL</sequence>
<dbReference type="RefSeq" id="WP_346297679.1">
    <property type="nucleotide sequence ID" value="NZ_CP087714.1"/>
</dbReference>
<evidence type="ECO:0000256" key="1">
    <source>
        <dbReference type="ARBA" id="ARBA00001286"/>
    </source>
</evidence>
<accession>A0ABZ3H6J6</accession>
<evidence type="ECO:0000256" key="2">
    <source>
        <dbReference type="ARBA" id="ARBA00022603"/>
    </source>
</evidence>
<dbReference type="InterPro" id="IPR014048">
    <property type="entry name" value="MethylDNA_cys_MeTrfase_DNA-bd"/>
</dbReference>
<dbReference type="Proteomes" id="UP001492541">
    <property type="component" value="Chromosome"/>
</dbReference>
<evidence type="ECO:0000259" key="7">
    <source>
        <dbReference type="Pfam" id="PF01035"/>
    </source>
</evidence>
<keyword evidence="2" id="KW-0489">Methyltransferase</keyword>
<keyword evidence="9" id="KW-1185">Reference proteome</keyword>
<evidence type="ECO:0000256" key="3">
    <source>
        <dbReference type="ARBA" id="ARBA00022679"/>
    </source>
</evidence>
<dbReference type="PANTHER" id="PTHR10815:SF13">
    <property type="entry name" value="METHYLATED-DNA--PROTEIN-CYSTEINE METHYLTRANSFERASE"/>
    <property type="match status" value="1"/>
</dbReference>
<evidence type="ECO:0000256" key="6">
    <source>
        <dbReference type="ARBA" id="ARBA00049348"/>
    </source>
</evidence>
<dbReference type="GeneID" id="90448618"/>
<organism evidence="8 9">
    <name type="scientific">Geoglobus acetivorans</name>
    <dbReference type="NCBI Taxonomy" id="565033"/>
    <lineage>
        <taxon>Archaea</taxon>
        <taxon>Methanobacteriati</taxon>
        <taxon>Methanobacteriota</taxon>
        <taxon>Archaeoglobi</taxon>
        <taxon>Archaeoglobales</taxon>
        <taxon>Archaeoglobaceae</taxon>
        <taxon>Geoglobus</taxon>
    </lineage>
</organism>
<reference evidence="8 9" key="1">
    <citation type="submission" date="2021-11" db="EMBL/GenBank/DDBJ databases">
        <title>Whole genome of Geoglobus acetivorans.</title>
        <authorList>
            <person name="Liu D."/>
        </authorList>
    </citation>
    <scope>NUCLEOTIDE SEQUENCE [LARGE SCALE GENOMIC DNA]</scope>
    <source>
        <strain evidence="8 9">SBH6</strain>
    </source>
</reference>
<keyword evidence="3" id="KW-0808">Transferase</keyword>
<dbReference type="PROSITE" id="PS00374">
    <property type="entry name" value="MGMT"/>
    <property type="match status" value="1"/>
</dbReference>